<evidence type="ECO:0000313" key="2">
    <source>
        <dbReference type="EMBL" id="KAJ3513823.1"/>
    </source>
</evidence>
<evidence type="ECO:0000256" key="1">
    <source>
        <dbReference type="SAM" id="MobiDB-lite"/>
    </source>
</evidence>
<gene>
    <name evidence="2" type="ORF">NLJ89_g2741</name>
</gene>
<comment type="caution">
    <text evidence="2">The sequence shown here is derived from an EMBL/GenBank/DDBJ whole genome shotgun (WGS) entry which is preliminary data.</text>
</comment>
<sequence length="74" mass="7884">MDFLKNLSGKSDSSSSSSDPSKQQSAIDFVQEHVLKQGSQKNESAAEQAKDSQIASGVKSLYKMATGKDFPGSK</sequence>
<dbReference type="Proteomes" id="UP001148786">
    <property type="component" value="Unassembled WGS sequence"/>
</dbReference>
<accession>A0A9W8KBZ1</accession>
<organism evidence="2 3">
    <name type="scientific">Agrocybe chaxingu</name>
    <dbReference type="NCBI Taxonomy" id="84603"/>
    <lineage>
        <taxon>Eukaryota</taxon>
        <taxon>Fungi</taxon>
        <taxon>Dikarya</taxon>
        <taxon>Basidiomycota</taxon>
        <taxon>Agaricomycotina</taxon>
        <taxon>Agaricomycetes</taxon>
        <taxon>Agaricomycetidae</taxon>
        <taxon>Agaricales</taxon>
        <taxon>Agaricineae</taxon>
        <taxon>Strophariaceae</taxon>
        <taxon>Agrocybe</taxon>
    </lineage>
</organism>
<feature type="compositionally biased region" description="Low complexity" evidence="1">
    <location>
        <begin position="8"/>
        <end position="25"/>
    </location>
</feature>
<dbReference type="PANTHER" id="PTHR40462:SF1">
    <property type="entry name" value="EXPRESSED PROTEIN"/>
    <property type="match status" value="1"/>
</dbReference>
<feature type="compositionally biased region" description="Polar residues" evidence="1">
    <location>
        <begin position="37"/>
        <end position="55"/>
    </location>
</feature>
<feature type="region of interest" description="Disordered" evidence="1">
    <location>
        <begin position="1"/>
        <end position="57"/>
    </location>
</feature>
<dbReference type="OrthoDB" id="3050608at2759"/>
<dbReference type="PANTHER" id="PTHR40462">
    <property type="entry name" value="CHROMOSOME 1, WHOLE GENOME SHOTGUN SEQUENCE"/>
    <property type="match status" value="1"/>
</dbReference>
<dbReference type="AlphaFoldDB" id="A0A9W8KBZ1"/>
<proteinExistence type="predicted"/>
<reference evidence="2" key="1">
    <citation type="submission" date="2022-07" db="EMBL/GenBank/DDBJ databases">
        <title>Genome Sequence of Agrocybe chaxingu.</title>
        <authorList>
            <person name="Buettner E."/>
        </authorList>
    </citation>
    <scope>NUCLEOTIDE SEQUENCE</scope>
    <source>
        <strain evidence="2">MP-N11</strain>
    </source>
</reference>
<dbReference type="EMBL" id="JANKHO010000177">
    <property type="protein sequence ID" value="KAJ3513823.1"/>
    <property type="molecule type" value="Genomic_DNA"/>
</dbReference>
<name>A0A9W8KBZ1_9AGAR</name>
<protein>
    <submittedName>
        <fullName evidence="2">Uncharacterized protein</fullName>
    </submittedName>
</protein>
<keyword evidence="3" id="KW-1185">Reference proteome</keyword>
<evidence type="ECO:0000313" key="3">
    <source>
        <dbReference type="Proteomes" id="UP001148786"/>
    </source>
</evidence>